<evidence type="ECO:0000256" key="4">
    <source>
        <dbReference type="ARBA" id="ARBA00012313"/>
    </source>
</evidence>
<dbReference type="InterPro" id="IPR002016">
    <property type="entry name" value="Haem_peroxidase"/>
</dbReference>
<comment type="cofactor">
    <cofactor evidence="3">
        <name>heme b</name>
        <dbReference type="ChEBI" id="CHEBI:60344"/>
    </cofactor>
</comment>
<evidence type="ECO:0000256" key="2">
    <source>
        <dbReference type="ARBA" id="ARBA00001913"/>
    </source>
</evidence>
<evidence type="ECO:0000313" key="13">
    <source>
        <dbReference type="EMBL" id="KAK4487370.1"/>
    </source>
</evidence>
<evidence type="ECO:0000256" key="1">
    <source>
        <dbReference type="ARBA" id="ARBA00000189"/>
    </source>
</evidence>
<keyword evidence="10" id="KW-0408">Iron</keyword>
<comment type="caution">
    <text evidence="13">The sequence shown here is derived from an EMBL/GenBank/DDBJ whole genome shotgun (WGS) entry which is preliminary data.</text>
</comment>
<keyword evidence="6" id="KW-0349">Heme</keyword>
<keyword evidence="7" id="KW-0479">Metal-binding</keyword>
<dbReference type="InterPro" id="IPR010255">
    <property type="entry name" value="Haem_peroxidase_sf"/>
</dbReference>
<comment type="similarity">
    <text evidence="11">Belongs to the peroxidase family.</text>
</comment>
<dbReference type="PROSITE" id="PS00436">
    <property type="entry name" value="PEROXIDASE_2"/>
    <property type="match status" value="1"/>
</dbReference>
<feature type="non-terminal residue" evidence="13">
    <location>
        <position position="1"/>
    </location>
</feature>
<keyword evidence="14" id="KW-1185">Reference proteome</keyword>
<dbReference type="Gene3D" id="1.10.520.10">
    <property type="match status" value="1"/>
</dbReference>
<dbReference type="EMBL" id="JAYDYQ010001915">
    <property type="protein sequence ID" value="KAK4487370.1"/>
    <property type="molecule type" value="Genomic_DNA"/>
</dbReference>
<evidence type="ECO:0000256" key="10">
    <source>
        <dbReference type="ARBA" id="ARBA00023004"/>
    </source>
</evidence>
<evidence type="ECO:0000259" key="12">
    <source>
        <dbReference type="PROSITE" id="PS50873"/>
    </source>
</evidence>
<protein>
    <recommendedName>
        <fullName evidence="4">peroxidase</fullName>
        <ecNumber evidence="4">1.11.1.7</ecNumber>
    </recommendedName>
</protein>
<evidence type="ECO:0000256" key="6">
    <source>
        <dbReference type="ARBA" id="ARBA00022617"/>
    </source>
</evidence>
<evidence type="ECO:0000256" key="7">
    <source>
        <dbReference type="ARBA" id="ARBA00022723"/>
    </source>
</evidence>
<dbReference type="Pfam" id="PF00141">
    <property type="entry name" value="peroxidase"/>
    <property type="match status" value="1"/>
</dbReference>
<evidence type="ECO:0000256" key="8">
    <source>
        <dbReference type="ARBA" id="ARBA00022837"/>
    </source>
</evidence>
<evidence type="ECO:0000256" key="11">
    <source>
        <dbReference type="RuleBase" id="RU004241"/>
    </source>
</evidence>
<name>A0ABR0DDS4_9LAMI</name>
<evidence type="ECO:0000256" key="5">
    <source>
        <dbReference type="ARBA" id="ARBA00022559"/>
    </source>
</evidence>
<dbReference type="PRINTS" id="PR00458">
    <property type="entry name" value="PEROXIDASE"/>
</dbReference>
<sequence length="125" mass="13530">QIPRQNYYANVCPDVENIVKNAVSLKFKQTFTTVPAVIRLYFHDCFVSGCDASVMVASTPGNTAEKDHPDNLSLAGDGFDVVIKAKAALDANPRCRNKVSCADILALATRDAIALVTDFLLTQPD</sequence>
<organism evidence="13 14">
    <name type="scientific">Penstemon davidsonii</name>
    <dbReference type="NCBI Taxonomy" id="160366"/>
    <lineage>
        <taxon>Eukaryota</taxon>
        <taxon>Viridiplantae</taxon>
        <taxon>Streptophyta</taxon>
        <taxon>Embryophyta</taxon>
        <taxon>Tracheophyta</taxon>
        <taxon>Spermatophyta</taxon>
        <taxon>Magnoliopsida</taxon>
        <taxon>eudicotyledons</taxon>
        <taxon>Gunneridae</taxon>
        <taxon>Pentapetalae</taxon>
        <taxon>asterids</taxon>
        <taxon>lamiids</taxon>
        <taxon>Lamiales</taxon>
        <taxon>Plantaginaceae</taxon>
        <taxon>Cheloneae</taxon>
        <taxon>Penstemon</taxon>
    </lineage>
</organism>
<dbReference type="InterPro" id="IPR019794">
    <property type="entry name" value="Peroxidases_AS"/>
</dbReference>
<comment type="catalytic activity">
    <reaction evidence="1">
        <text>2 a phenolic donor + H2O2 = 2 a phenolic radical donor + 2 H2O</text>
        <dbReference type="Rhea" id="RHEA:56136"/>
        <dbReference type="ChEBI" id="CHEBI:15377"/>
        <dbReference type="ChEBI" id="CHEBI:16240"/>
        <dbReference type="ChEBI" id="CHEBI:139520"/>
        <dbReference type="ChEBI" id="CHEBI:139521"/>
        <dbReference type="EC" id="1.11.1.7"/>
    </reaction>
</comment>
<keyword evidence="9" id="KW-0560">Oxidoreductase</keyword>
<dbReference type="PROSITE" id="PS50873">
    <property type="entry name" value="PEROXIDASE_4"/>
    <property type="match status" value="1"/>
</dbReference>
<dbReference type="InterPro" id="IPR000823">
    <property type="entry name" value="Peroxidase_pln"/>
</dbReference>
<comment type="cofactor">
    <cofactor evidence="2">
        <name>Ca(2+)</name>
        <dbReference type="ChEBI" id="CHEBI:29108"/>
    </cofactor>
</comment>
<keyword evidence="8" id="KW-0106">Calcium</keyword>
<proteinExistence type="inferred from homology"/>
<gene>
    <name evidence="13" type="ORF">RD792_006005</name>
</gene>
<dbReference type="PANTHER" id="PTHR31517">
    <property type="match status" value="1"/>
</dbReference>
<dbReference type="PRINTS" id="PR00461">
    <property type="entry name" value="PLPEROXIDASE"/>
</dbReference>
<dbReference type="EC" id="1.11.1.7" evidence="4"/>
<keyword evidence="5" id="KW-0575">Peroxidase</keyword>
<feature type="domain" description="Plant heme peroxidase family profile" evidence="12">
    <location>
        <begin position="6"/>
        <end position="125"/>
    </location>
</feature>
<accession>A0ABR0DDS4</accession>
<reference evidence="13 14" key="1">
    <citation type="journal article" date="2023" name="bioRxiv">
        <title>Genome report: Whole genome sequence and annotation of Penstemon davidsonii.</title>
        <authorList>
            <person name="Ostevik K.L."/>
            <person name="Alabady M."/>
            <person name="Zhang M."/>
            <person name="Rausher M.D."/>
        </authorList>
    </citation>
    <scope>NUCLEOTIDE SEQUENCE [LARGE SCALE GENOMIC DNA]</scope>
    <source>
        <strain evidence="13">DNT005</strain>
        <tissue evidence="13">Whole leaf</tissue>
    </source>
</reference>
<dbReference type="Proteomes" id="UP001291926">
    <property type="component" value="Unassembled WGS sequence"/>
</dbReference>
<evidence type="ECO:0000256" key="3">
    <source>
        <dbReference type="ARBA" id="ARBA00001970"/>
    </source>
</evidence>
<dbReference type="SUPFAM" id="SSF48113">
    <property type="entry name" value="Heme-dependent peroxidases"/>
    <property type="match status" value="1"/>
</dbReference>
<evidence type="ECO:0000256" key="9">
    <source>
        <dbReference type="ARBA" id="ARBA00023002"/>
    </source>
</evidence>
<evidence type="ECO:0000313" key="14">
    <source>
        <dbReference type="Proteomes" id="UP001291926"/>
    </source>
</evidence>
<dbReference type="PANTHER" id="PTHR31517:SF3">
    <property type="entry name" value="PEROXIDASE"/>
    <property type="match status" value="1"/>
</dbReference>